<comment type="similarity">
    <text evidence="1">Belongs to the ABC transporter superfamily.</text>
</comment>
<name>A0ABP6C5K2_9ACTN</name>
<dbReference type="Gene3D" id="3.40.50.300">
    <property type="entry name" value="P-loop containing nucleotide triphosphate hydrolases"/>
    <property type="match status" value="1"/>
</dbReference>
<dbReference type="CDD" id="cd00267">
    <property type="entry name" value="ABC_ATPase"/>
    <property type="match status" value="1"/>
</dbReference>
<dbReference type="RefSeq" id="WP_344543235.1">
    <property type="nucleotide sequence ID" value="NZ_BAAATD010000005.1"/>
</dbReference>
<dbReference type="Pfam" id="PF00005">
    <property type="entry name" value="ABC_tran"/>
    <property type="match status" value="1"/>
</dbReference>
<organism evidence="6 7">
    <name type="scientific">Actinomadura fulvescens</name>
    <dbReference type="NCBI Taxonomy" id="46160"/>
    <lineage>
        <taxon>Bacteria</taxon>
        <taxon>Bacillati</taxon>
        <taxon>Actinomycetota</taxon>
        <taxon>Actinomycetes</taxon>
        <taxon>Streptosporangiales</taxon>
        <taxon>Thermomonosporaceae</taxon>
        <taxon>Actinomadura</taxon>
    </lineage>
</organism>
<evidence type="ECO:0000256" key="3">
    <source>
        <dbReference type="ARBA" id="ARBA00022741"/>
    </source>
</evidence>
<evidence type="ECO:0000256" key="1">
    <source>
        <dbReference type="ARBA" id="ARBA00005417"/>
    </source>
</evidence>
<keyword evidence="4" id="KW-0067">ATP-binding</keyword>
<feature type="domain" description="ABC transporter" evidence="5">
    <location>
        <begin position="8"/>
        <end position="214"/>
    </location>
</feature>
<dbReference type="SUPFAM" id="SSF52540">
    <property type="entry name" value="P-loop containing nucleoside triphosphate hydrolases"/>
    <property type="match status" value="1"/>
</dbReference>
<dbReference type="Proteomes" id="UP001501509">
    <property type="component" value="Unassembled WGS sequence"/>
</dbReference>
<evidence type="ECO:0000313" key="7">
    <source>
        <dbReference type="Proteomes" id="UP001501509"/>
    </source>
</evidence>
<dbReference type="PROSITE" id="PS50893">
    <property type="entry name" value="ABC_TRANSPORTER_2"/>
    <property type="match status" value="1"/>
</dbReference>
<dbReference type="EMBL" id="BAAATD010000005">
    <property type="protein sequence ID" value="GAA2603330.1"/>
    <property type="molecule type" value="Genomic_DNA"/>
</dbReference>
<keyword evidence="7" id="KW-1185">Reference proteome</keyword>
<evidence type="ECO:0000259" key="5">
    <source>
        <dbReference type="PROSITE" id="PS50893"/>
    </source>
</evidence>
<evidence type="ECO:0000313" key="6">
    <source>
        <dbReference type="EMBL" id="GAA2603330.1"/>
    </source>
</evidence>
<evidence type="ECO:0000256" key="2">
    <source>
        <dbReference type="ARBA" id="ARBA00022448"/>
    </source>
</evidence>
<accession>A0ABP6C5K2</accession>
<comment type="caution">
    <text evidence="6">The sequence shown here is derived from an EMBL/GenBank/DDBJ whole genome shotgun (WGS) entry which is preliminary data.</text>
</comment>
<sequence length="214" mass="22149">MEPAEAAVEAENLGVRTHRGWIYSDVTLLACPGDVVAVAGPGGSGRTSLLLTVAGRMRPSAGSLRVCGLPLPRSAAKVRAKAAVARLTGAAELEPELRVRDHVRERRLTSGGPGSSDAFGQACEAIRADLPAKELVGDLHPADATRLALALALMERPEVLVLDDLDDGADGADQQELWKAVRRAADTGVTVLATTTEPSPAEGLADVHVSLGGN</sequence>
<dbReference type="PANTHER" id="PTHR43335">
    <property type="entry name" value="ABC TRANSPORTER, ATP-BINDING PROTEIN"/>
    <property type="match status" value="1"/>
</dbReference>
<protein>
    <recommendedName>
        <fullName evidence="5">ABC transporter domain-containing protein</fullName>
    </recommendedName>
</protein>
<evidence type="ECO:0000256" key="4">
    <source>
        <dbReference type="ARBA" id="ARBA00022840"/>
    </source>
</evidence>
<dbReference type="InterPro" id="IPR027417">
    <property type="entry name" value="P-loop_NTPase"/>
</dbReference>
<proteinExistence type="inferred from homology"/>
<reference evidence="7" key="1">
    <citation type="journal article" date="2019" name="Int. J. Syst. Evol. Microbiol.">
        <title>The Global Catalogue of Microorganisms (GCM) 10K type strain sequencing project: providing services to taxonomists for standard genome sequencing and annotation.</title>
        <authorList>
            <consortium name="The Broad Institute Genomics Platform"/>
            <consortium name="The Broad Institute Genome Sequencing Center for Infectious Disease"/>
            <person name="Wu L."/>
            <person name="Ma J."/>
        </authorList>
    </citation>
    <scope>NUCLEOTIDE SEQUENCE [LARGE SCALE GENOMIC DNA]</scope>
    <source>
        <strain evidence="7">JCM 6833</strain>
    </source>
</reference>
<dbReference type="InterPro" id="IPR003439">
    <property type="entry name" value="ABC_transporter-like_ATP-bd"/>
</dbReference>
<dbReference type="SMART" id="SM00382">
    <property type="entry name" value="AAA"/>
    <property type="match status" value="1"/>
</dbReference>
<keyword evidence="2" id="KW-0813">Transport</keyword>
<gene>
    <name evidence="6" type="ORF">GCM10010411_41730</name>
</gene>
<dbReference type="InterPro" id="IPR003593">
    <property type="entry name" value="AAA+_ATPase"/>
</dbReference>
<keyword evidence="3" id="KW-0547">Nucleotide-binding</keyword>